<reference evidence="1" key="1">
    <citation type="submission" date="2019-11" db="EMBL/GenBank/DDBJ databases">
        <title>Nori genome reveals adaptations in red seaweeds to the harsh intertidal environment.</title>
        <authorList>
            <person name="Wang D."/>
            <person name="Mao Y."/>
        </authorList>
    </citation>
    <scope>NUCLEOTIDE SEQUENCE</scope>
    <source>
        <tissue evidence="1">Gametophyte</tissue>
    </source>
</reference>
<dbReference type="Proteomes" id="UP000798662">
    <property type="component" value="Chromosome 1"/>
</dbReference>
<name>A0ACC3BLU2_PYRYE</name>
<gene>
    <name evidence="1" type="ORF">I4F81_001478</name>
</gene>
<protein>
    <submittedName>
        <fullName evidence="1">Uncharacterized protein</fullName>
    </submittedName>
</protein>
<accession>A0ACC3BLU2</accession>
<keyword evidence="2" id="KW-1185">Reference proteome</keyword>
<evidence type="ECO:0000313" key="2">
    <source>
        <dbReference type="Proteomes" id="UP000798662"/>
    </source>
</evidence>
<evidence type="ECO:0000313" key="1">
    <source>
        <dbReference type="EMBL" id="KAK1858878.1"/>
    </source>
</evidence>
<proteinExistence type="predicted"/>
<sequence>MAPPADAAFLDLLVDTARQRLRAPPPDVALPSNLESTVTDITSTLRKVLDGVREATSFLIVGPPGGGKALVLTRVLAALATPTLALPTSPPVPQVAVRYLRRAAATGPLLAAACRTVGSVGISASHLEPAIFAAEVRREWSGGDPIGPPGEAAAPDWFPATDGLTRLRVASLPPAEAGLLVVAYKLARAAAIAAAAADGMPTDADADAPGGPVSRSAVLRTYHRLYEQGGGGRGGGMLLEEGGRRGTRLGAEAVDAALQRLIDAEILVEVAAEGHVGGAAGEEQKDELGEEGEDGHALALAVDPAVVDAELRRHEGVPTVIAKWGSSWLE</sequence>
<comment type="caution">
    <text evidence="1">The sequence shown here is derived from an EMBL/GenBank/DDBJ whole genome shotgun (WGS) entry which is preliminary data.</text>
</comment>
<organism evidence="1 2">
    <name type="scientific">Pyropia yezoensis</name>
    <name type="common">Susabi-nori</name>
    <name type="synonym">Porphyra yezoensis</name>
    <dbReference type="NCBI Taxonomy" id="2788"/>
    <lineage>
        <taxon>Eukaryota</taxon>
        <taxon>Rhodophyta</taxon>
        <taxon>Bangiophyceae</taxon>
        <taxon>Bangiales</taxon>
        <taxon>Bangiaceae</taxon>
        <taxon>Pyropia</taxon>
    </lineage>
</organism>
<dbReference type="EMBL" id="CM020618">
    <property type="protein sequence ID" value="KAK1858878.1"/>
    <property type="molecule type" value="Genomic_DNA"/>
</dbReference>